<dbReference type="SUPFAM" id="SSF56672">
    <property type="entry name" value="DNA/RNA polymerases"/>
    <property type="match status" value="1"/>
</dbReference>
<proteinExistence type="predicted"/>
<evidence type="ECO:0000313" key="3">
    <source>
        <dbReference type="Proteomes" id="UP001172457"/>
    </source>
</evidence>
<evidence type="ECO:0000313" key="2">
    <source>
        <dbReference type="EMBL" id="KAJ9545516.1"/>
    </source>
</evidence>
<reference evidence="2" key="1">
    <citation type="submission" date="2023-03" db="EMBL/GenBank/DDBJ databases">
        <title>Chromosome-scale reference genome and RAD-based genetic map of yellow starthistle (Centaurea solstitialis) reveal putative structural variation and QTLs associated with invader traits.</title>
        <authorList>
            <person name="Reatini B."/>
            <person name="Cang F.A."/>
            <person name="Jiang Q."/>
            <person name="Mckibben M.T.W."/>
            <person name="Barker M.S."/>
            <person name="Rieseberg L.H."/>
            <person name="Dlugosch K.M."/>
        </authorList>
    </citation>
    <scope>NUCLEOTIDE SEQUENCE</scope>
    <source>
        <strain evidence="2">CAN-66</strain>
        <tissue evidence="2">Leaf</tissue>
    </source>
</reference>
<dbReference type="PANTHER" id="PTHR11439:SF483">
    <property type="entry name" value="PEPTIDE SYNTHASE GLIP-LIKE, PUTATIVE (AFU_ORTHOLOGUE AFUA_3G12920)-RELATED"/>
    <property type="match status" value="1"/>
</dbReference>
<dbReference type="Proteomes" id="UP001172457">
    <property type="component" value="Chromosome 6"/>
</dbReference>
<evidence type="ECO:0000259" key="1">
    <source>
        <dbReference type="Pfam" id="PF07727"/>
    </source>
</evidence>
<dbReference type="InterPro" id="IPR013103">
    <property type="entry name" value="RVT_2"/>
</dbReference>
<gene>
    <name evidence="2" type="ORF">OSB04_025223</name>
</gene>
<dbReference type="EMBL" id="JARYMX010000006">
    <property type="protein sequence ID" value="KAJ9545516.1"/>
    <property type="molecule type" value="Genomic_DNA"/>
</dbReference>
<keyword evidence="3" id="KW-1185">Reference proteome</keyword>
<comment type="caution">
    <text evidence="2">The sequence shown here is derived from an EMBL/GenBank/DDBJ whole genome shotgun (WGS) entry which is preliminary data.</text>
</comment>
<dbReference type="AlphaFoldDB" id="A0AA38SZC2"/>
<accession>A0AA38SZC2</accession>
<dbReference type="CDD" id="cd09272">
    <property type="entry name" value="RNase_HI_RT_Ty1"/>
    <property type="match status" value="1"/>
</dbReference>
<feature type="domain" description="Reverse transcriptase Ty1/copia-type" evidence="1">
    <location>
        <begin position="1"/>
        <end position="153"/>
    </location>
</feature>
<sequence length="287" mass="32307">MDVKLAFLHGPLEEEVYVKQPPGFVKTGHEKKVYRLKKALYGLKQAPRAWNKCIDAFFGKSGFLKCSPEHSLYVKTNSSGDILLLCIYVDDLVFTSNNSQMVLEFKASMLDEFEMTDLGLMSYDLGIEVVQMEHGIFISQKKYATHLLKKFRIHTIEVGKKLSKSNEGAPVDPTLFKQTVGSLRTTCSWSSKKKSIVALSTCEAEYIAAASSACQAIWLRQLMNQISIPQKEPMKSYVDNVSAISLAKNPVVRGRSKHIDTRIHFLRDQVVKKEIVLEYCSGMKVGL</sequence>
<dbReference type="PANTHER" id="PTHR11439">
    <property type="entry name" value="GAG-POL-RELATED RETROTRANSPOSON"/>
    <property type="match status" value="1"/>
</dbReference>
<dbReference type="Pfam" id="PF07727">
    <property type="entry name" value="RVT_2"/>
    <property type="match status" value="1"/>
</dbReference>
<organism evidence="2 3">
    <name type="scientific">Centaurea solstitialis</name>
    <name type="common">yellow star-thistle</name>
    <dbReference type="NCBI Taxonomy" id="347529"/>
    <lineage>
        <taxon>Eukaryota</taxon>
        <taxon>Viridiplantae</taxon>
        <taxon>Streptophyta</taxon>
        <taxon>Embryophyta</taxon>
        <taxon>Tracheophyta</taxon>
        <taxon>Spermatophyta</taxon>
        <taxon>Magnoliopsida</taxon>
        <taxon>eudicotyledons</taxon>
        <taxon>Gunneridae</taxon>
        <taxon>Pentapetalae</taxon>
        <taxon>asterids</taxon>
        <taxon>campanulids</taxon>
        <taxon>Asterales</taxon>
        <taxon>Asteraceae</taxon>
        <taxon>Carduoideae</taxon>
        <taxon>Cardueae</taxon>
        <taxon>Centaureinae</taxon>
        <taxon>Centaurea</taxon>
    </lineage>
</organism>
<dbReference type="InterPro" id="IPR043502">
    <property type="entry name" value="DNA/RNA_pol_sf"/>
</dbReference>
<protein>
    <recommendedName>
        <fullName evidence="1">Reverse transcriptase Ty1/copia-type domain-containing protein</fullName>
    </recommendedName>
</protein>
<name>A0AA38SZC2_9ASTR</name>